<dbReference type="SUPFAM" id="SSF82093">
    <property type="entry name" value="Heme chaperone CcmE"/>
    <property type="match status" value="1"/>
</dbReference>
<evidence type="ECO:0000256" key="7">
    <source>
        <dbReference type="ARBA" id="ARBA00023004"/>
    </source>
</evidence>
<evidence type="ECO:0000256" key="9">
    <source>
        <dbReference type="SAM" id="MobiDB-lite"/>
    </source>
</evidence>
<dbReference type="Proteomes" id="UP000816034">
    <property type="component" value="Unassembled WGS sequence"/>
</dbReference>
<dbReference type="GO" id="GO:0046872">
    <property type="term" value="F:metal ion binding"/>
    <property type="evidence" value="ECO:0007669"/>
    <property type="project" value="UniProtKB-KW"/>
</dbReference>
<evidence type="ECO:0000256" key="8">
    <source>
        <dbReference type="ARBA" id="ARBA00023136"/>
    </source>
</evidence>
<evidence type="ECO:0000256" key="3">
    <source>
        <dbReference type="ARBA" id="ARBA00022692"/>
    </source>
</evidence>
<feature type="compositionally biased region" description="Polar residues" evidence="9">
    <location>
        <begin position="94"/>
        <end position="104"/>
    </location>
</feature>
<keyword evidence="7" id="KW-0408">Iron</keyword>
<dbReference type="AlphaFoldDB" id="A0AA88GGN8"/>
<dbReference type="RefSeq" id="XP_044544426.1">
    <property type="nucleotide sequence ID" value="XM_044700110.1"/>
</dbReference>
<feature type="transmembrane region" description="Helical" evidence="10">
    <location>
        <begin position="126"/>
        <end position="144"/>
    </location>
</feature>
<accession>A0AA88GGN8</accession>
<dbReference type="InterPro" id="IPR036127">
    <property type="entry name" value="CcmE-like_sf"/>
</dbReference>
<keyword evidence="6 10" id="KW-1133">Transmembrane helix</keyword>
<sequence>MKKLCAIVTSSRLKTLTCSSSPLSKSSLVVLWTSSSRAPQLFLNSYRNFQTTSNHSTSNEQLKEKHDNTVSTPSSEPMTPATHKNVISEEEEPTTSNQNNQRNSHAIPKRKIISSSSSPFKKLSKTLLWVVLTTVGAVIIFLIYEINSERLDYYVSPTKIIENREEFPPDRKIRVGGVVKEDSVRHLSDINLLTCFTITDLKHDIEIEYKGILPDLFEENSTVVCEGFMVGHNKLKCTNVLAKHDQRNGMPPEIAYEVEKNRRELERKKLYEEQMLSGDNAASK</sequence>
<keyword evidence="3 10" id="KW-0812">Transmembrane</keyword>
<keyword evidence="12" id="KW-1185">Reference proteome</keyword>
<comment type="subcellular location">
    <subcellularLocation>
        <location evidence="1">Membrane</location>
    </subcellularLocation>
</comment>
<dbReference type="InterPro" id="IPR004329">
    <property type="entry name" value="CcmE"/>
</dbReference>
<evidence type="ECO:0000313" key="12">
    <source>
        <dbReference type="Proteomes" id="UP000816034"/>
    </source>
</evidence>
<organism evidence="11 12">
    <name type="scientific">Naegleria lovaniensis</name>
    <name type="common">Amoeba</name>
    <dbReference type="NCBI Taxonomy" id="51637"/>
    <lineage>
        <taxon>Eukaryota</taxon>
        <taxon>Discoba</taxon>
        <taxon>Heterolobosea</taxon>
        <taxon>Tetramitia</taxon>
        <taxon>Eutetramitia</taxon>
        <taxon>Vahlkampfiidae</taxon>
        <taxon>Naegleria</taxon>
    </lineage>
</organism>
<dbReference type="InterPro" id="IPR012340">
    <property type="entry name" value="NA-bd_OB-fold"/>
</dbReference>
<dbReference type="PANTHER" id="PTHR34128">
    <property type="entry name" value="CYTOCHROME C-TYPE BIOGENESIS PROTEIN CCME HOMOLOG, MITOCHONDRIAL"/>
    <property type="match status" value="1"/>
</dbReference>
<feature type="region of interest" description="Disordered" evidence="9">
    <location>
        <begin position="53"/>
        <end position="109"/>
    </location>
</feature>
<dbReference type="GO" id="GO:0005886">
    <property type="term" value="C:plasma membrane"/>
    <property type="evidence" value="ECO:0007669"/>
    <property type="project" value="InterPro"/>
</dbReference>
<dbReference type="PANTHER" id="PTHR34128:SF2">
    <property type="entry name" value="CYTOCHROME C-TYPE BIOGENESIS PROTEIN CCME HOMOLOG, MITOCHONDRIAL"/>
    <property type="match status" value="1"/>
</dbReference>
<name>A0AA88GGN8_NAELO</name>
<keyword evidence="4" id="KW-0479">Metal-binding</keyword>
<keyword evidence="2" id="KW-0349">Heme</keyword>
<dbReference type="Pfam" id="PF03100">
    <property type="entry name" value="CcmE"/>
    <property type="match status" value="1"/>
</dbReference>
<dbReference type="GO" id="GO:0020037">
    <property type="term" value="F:heme binding"/>
    <property type="evidence" value="ECO:0007669"/>
    <property type="project" value="InterPro"/>
</dbReference>
<dbReference type="GeneID" id="68102329"/>
<evidence type="ECO:0000256" key="6">
    <source>
        <dbReference type="ARBA" id="ARBA00022989"/>
    </source>
</evidence>
<dbReference type="GO" id="GO:0017004">
    <property type="term" value="P:cytochrome complex assembly"/>
    <property type="evidence" value="ECO:0007669"/>
    <property type="project" value="UniProtKB-KW"/>
</dbReference>
<evidence type="ECO:0000256" key="5">
    <source>
        <dbReference type="ARBA" id="ARBA00022748"/>
    </source>
</evidence>
<dbReference type="GO" id="GO:0017003">
    <property type="term" value="P:protein-heme linkage"/>
    <property type="evidence" value="ECO:0007669"/>
    <property type="project" value="InterPro"/>
</dbReference>
<dbReference type="Gene3D" id="2.40.50.140">
    <property type="entry name" value="Nucleic acid-binding proteins"/>
    <property type="match status" value="1"/>
</dbReference>
<evidence type="ECO:0000256" key="1">
    <source>
        <dbReference type="ARBA" id="ARBA00004370"/>
    </source>
</evidence>
<reference evidence="11 12" key="1">
    <citation type="journal article" date="2018" name="BMC Genomics">
        <title>The genome of Naegleria lovaniensis, the basis for a comparative approach to unravel pathogenicity factors of the human pathogenic amoeba N. fowleri.</title>
        <authorList>
            <person name="Liechti N."/>
            <person name="Schurch N."/>
            <person name="Bruggmann R."/>
            <person name="Wittwer M."/>
        </authorList>
    </citation>
    <scope>NUCLEOTIDE SEQUENCE [LARGE SCALE GENOMIC DNA]</scope>
    <source>
        <strain evidence="11 12">ATCC 30569</strain>
    </source>
</reference>
<evidence type="ECO:0000256" key="2">
    <source>
        <dbReference type="ARBA" id="ARBA00022617"/>
    </source>
</evidence>
<dbReference type="EMBL" id="PYSW02000039">
    <property type="protein sequence ID" value="KAG2375252.1"/>
    <property type="molecule type" value="Genomic_DNA"/>
</dbReference>
<protein>
    <recommendedName>
        <fullName evidence="13">Cytochrome c-type biogenesis protein CcmE</fullName>
    </recommendedName>
</protein>
<comment type="caution">
    <text evidence="11">The sequence shown here is derived from an EMBL/GenBank/DDBJ whole genome shotgun (WGS) entry which is preliminary data.</text>
</comment>
<proteinExistence type="predicted"/>
<evidence type="ECO:0000313" key="11">
    <source>
        <dbReference type="EMBL" id="KAG2375252.1"/>
    </source>
</evidence>
<evidence type="ECO:0000256" key="4">
    <source>
        <dbReference type="ARBA" id="ARBA00022723"/>
    </source>
</evidence>
<evidence type="ECO:0008006" key="13">
    <source>
        <dbReference type="Google" id="ProtNLM"/>
    </source>
</evidence>
<evidence type="ECO:0000256" key="10">
    <source>
        <dbReference type="SAM" id="Phobius"/>
    </source>
</evidence>
<keyword evidence="5" id="KW-0201">Cytochrome c-type biogenesis</keyword>
<keyword evidence="8 10" id="KW-0472">Membrane</keyword>
<gene>
    <name evidence="11" type="ORF">C9374_009875</name>
</gene>